<keyword evidence="1" id="KW-0732">Signal</keyword>
<evidence type="ECO:0000313" key="2">
    <source>
        <dbReference type="EMBL" id="SDR24023.1"/>
    </source>
</evidence>
<proteinExistence type="predicted"/>
<dbReference type="AlphaFoldDB" id="A0A1H1HF57"/>
<sequence length="121" mass="12720">MVSTARSFRAAVMFGALTFVVLSLHSKPVSAAATSSDLFSWPASLAPIGNGYPKEGDACRRLGESSATADYLDHTATLIGCPGDADNASVRAMLTDYRAHVVGKADGVTLISISNGFRRRK</sequence>
<evidence type="ECO:0000313" key="3">
    <source>
        <dbReference type="Proteomes" id="UP000183487"/>
    </source>
</evidence>
<feature type="chain" id="PRO_5010374094" evidence="1">
    <location>
        <begin position="32"/>
        <end position="121"/>
    </location>
</feature>
<organism evidence="2 3">
    <name type="scientific">Paraburkholderia fungorum</name>
    <dbReference type="NCBI Taxonomy" id="134537"/>
    <lineage>
        <taxon>Bacteria</taxon>
        <taxon>Pseudomonadati</taxon>
        <taxon>Pseudomonadota</taxon>
        <taxon>Betaproteobacteria</taxon>
        <taxon>Burkholderiales</taxon>
        <taxon>Burkholderiaceae</taxon>
        <taxon>Paraburkholderia</taxon>
    </lineage>
</organism>
<keyword evidence="3" id="KW-1185">Reference proteome</keyword>
<gene>
    <name evidence="2" type="ORF">SAMN05443245_3832</name>
</gene>
<reference evidence="3" key="1">
    <citation type="submission" date="2016-10" db="EMBL/GenBank/DDBJ databases">
        <authorList>
            <person name="Varghese N."/>
        </authorList>
    </citation>
    <scope>NUCLEOTIDE SEQUENCE [LARGE SCALE GENOMIC DNA]</scope>
    <source>
        <strain evidence="3">GAS106B</strain>
    </source>
</reference>
<dbReference type="Proteomes" id="UP000183487">
    <property type="component" value="Unassembled WGS sequence"/>
</dbReference>
<evidence type="ECO:0000256" key="1">
    <source>
        <dbReference type="SAM" id="SignalP"/>
    </source>
</evidence>
<name>A0A1H1HF57_9BURK</name>
<accession>A0A1H1HF57</accession>
<protein>
    <submittedName>
        <fullName evidence="2">Uncharacterized protein</fullName>
    </submittedName>
</protein>
<feature type="signal peptide" evidence="1">
    <location>
        <begin position="1"/>
        <end position="31"/>
    </location>
</feature>
<dbReference type="EMBL" id="FNKP01000002">
    <property type="protein sequence ID" value="SDR24023.1"/>
    <property type="molecule type" value="Genomic_DNA"/>
</dbReference>